<sequence>MAPKLVLDTEIAQAIHQVRGADFGGLMRRFKKMCIRVIGDSVRIVRSQLDLREDYNNAWNHGTMLSVRPSVKATYQPFNSEIERGLMLILSDQRCFQYLVLTGLSSAANALQHDCDSRKVKLKKPISASSKNRVEEYAAQKKKLLTLFEKGESTQFLAIWNQIFPVDEGRSEAIDVLECYIRIYFTTFPLRKSPAAKNEYRERIADLKSYLEEGAGSKLSGTPELVQYFALPYVQEPGKHPVFKELVQKKWAKEILEKLERHLSTQICNDGEAKLIKWMAAYYQYAQETHHNVVSAPVGTTHCSDRSALEYRELQDDYYKLIDIAAELIDCLEQSCQGKAISAGYFADISSRLMESNVEAERRMQKSAAGSTNVRMKRNRSLKARVDSRKKESAVKKSESTGNLIPADPNARPPAKVSVFILEEDAVIDLVGQLNYTKIANQLIKSTTSRISSLLLHALRQQITRVGKSSAMRSIEIFAQKDVLLLKHRRNSVVAAVVNQNDAGNSVKEELARFLNSIASFRVGRDYLLSINQGRELLSAITAALKSKKLHHHASDHSLAALQKLSLRSSVQKELISLGMLEWLAYVLESKINAFALEYGCALLMNLCLNPASNSALARVCNPLLNTVSTLLKNESKEICKYVNGILYSMMCVGRVRARAKEIDLEAQVKVKLDTAHCDDDVAQLPVLLKLFSSGKRYF</sequence>
<evidence type="ECO:0000256" key="1">
    <source>
        <dbReference type="ARBA" id="ARBA00004120"/>
    </source>
</evidence>
<evidence type="ECO:0000313" key="8">
    <source>
        <dbReference type="WBParaSite" id="ALUE_0000376701-mRNA-1"/>
    </source>
</evidence>
<keyword evidence="7" id="KW-1185">Reference proteome</keyword>
<feature type="domain" description="LisH" evidence="5">
    <location>
        <begin position="575"/>
        <end position="690"/>
    </location>
</feature>
<dbReference type="GO" id="GO:0097542">
    <property type="term" value="C:ciliary tip"/>
    <property type="evidence" value="ECO:0007669"/>
    <property type="project" value="TreeGrafter"/>
</dbReference>
<dbReference type="Proteomes" id="UP000036681">
    <property type="component" value="Unplaced"/>
</dbReference>
<comment type="subcellular location">
    <subcellularLocation>
        <location evidence="1">Cytoplasm</location>
        <location evidence="1">Cytoskeleton</location>
        <location evidence="1">Cilium basal body</location>
    </subcellularLocation>
</comment>
<name>A0A9J2P1S4_ASCLU</name>
<dbReference type="Pfam" id="PF21050">
    <property type="entry name" value="ARMC9_ARM"/>
    <property type="match status" value="1"/>
</dbReference>
<evidence type="ECO:0000256" key="3">
    <source>
        <dbReference type="ARBA" id="ARBA00023273"/>
    </source>
</evidence>
<dbReference type="AlphaFoldDB" id="A0A9J2P1S4"/>
<dbReference type="GO" id="GO:0005814">
    <property type="term" value="C:centriole"/>
    <property type="evidence" value="ECO:0007669"/>
    <property type="project" value="TreeGrafter"/>
</dbReference>
<evidence type="ECO:0000256" key="4">
    <source>
        <dbReference type="SAM" id="MobiDB-lite"/>
    </source>
</evidence>
<evidence type="ECO:0000313" key="7">
    <source>
        <dbReference type="Proteomes" id="UP000036681"/>
    </source>
</evidence>
<dbReference type="PANTHER" id="PTHR14881:SF4">
    <property type="entry name" value="LISH DOMAIN-CONTAINING PROTEIN ARMC9"/>
    <property type="match status" value="1"/>
</dbReference>
<dbReference type="GO" id="GO:0036064">
    <property type="term" value="C:ciliary basal body"/>
    <property type="evidence" value="ECO:0007669"/>
    <property type="project" value="InterPro"/>
</dbReference>
<dbReference type="SUPFAM" id="SSF48371">
    <property type="entry name" value="ARM repeat"/>
    <property type="match status" value="1"/>
</dbReference>
<reference evidence="8" key="1">
    <citation type="submission" date="2023-03" db="UniProtKB">
        <authorList>
            <consortium name="WormBaseParasite"/>
        </authorList>
    </citation>
    <scope>IDENTIFICATION</scope>
</reference>
<dbReference type="Pfam" id="PF23138">
    <property type="entry name" value="CTLH_Armc9"/>
    <property type="match status" value="1"/>
</dbReference>
<feature type="domain" description="ARMC9 CTLH-like" evidence="6">
    <location>
        <begin position="140"/>
        <end position="266"/>
    </location>
</feature>
<dbReference type="InterPro" id="IPR040369">
    <property type="entry name" value="ARMC9"/>
</dbReference>
<dbReference type="PANTHER" id="PTHR14881">
    <property type="entry name" value="LISH DOMAIN-CONTAINING PROTEIN ARMC9"/>
    <property type="match status" value="1"/>
</dbReference>
<keyword evidence="3" id="KW-0966">Cell projection</keyword>
<evidence type="ECO:0000256" key="2">
    <source>
        <dbReference type="ARBA" id="ARBA00022794"/>
    </source>
</evidence>
<dbReference type="InterPro" id="IPR016024">
    <property type="entry name" value="ARM-type_fold"/>
</dbReference>
<protein>
    <submittedName>
        <fullName evidence="8">LisH domain-containing protein</fullName>
    </submittedName>
</protein>
<accession>A0A9J2P1S4</accession>
<dbReference type="Gene3D" id="1.25.10.10">
    <property type="entry name" value="Leucine-rich Repeat Variant"/>
    <property type="match status" value="1"/>
</dbReference>
<evidence type="ECO:0000259" key="5">
    <source>
        <dbReference type="Pfam" id="PF21050"/>
    </source>
</evidence>
<dbReference type="WBParaSite" id="ALUE_0000376701-mRNA-1">
    <property type="protein sequence ID" value="ALUE_0000376701-mRNA-1"/>
    <property type="gene ID" value="ALUE_0000376701"/>
</dbReference>
<dbReference type="InterPro" id="IPR011989">
    <property type="entry name" value="ARM-like"/>
</dbReference>
<dbReference type="GO" id="GO:0060271">
    <property type="term" value="P:cilium assembly"/>
    <property type="evidence" value="ECO:0007669"/>
    <property type="project" value="InterPro"/>
</dbReference>
<dbReference type="InterPro" id="IPR056327">
    <property type="entry name" value="ARMC9_CTLH-like_dom"/>
</dbReference>
<proteinExistence type="predicted"/>
<feature type="region of interest" description="Disordered" evidence="4">
    <location>
        <begin position="363"/>
        <end position="408"/>
    </location>
</feature>
<keyword evidence="2" id="KW-0970">Cilium biogenesis/degradation</keyword>
<evidence type="ECO:0000259" key="6">
    <source>
        <dbReference type="Pfam" id="PF23138"/>
    </source>
</evidence>
<feature type="compositionally biased region" description="Basic and acidic residues" evidence="4">
    <location>
        <begin position="384"/>
        <end position="399"/>
    </location>
</feature>
<dbReference type="GO" id="GO:0005813">
    <property type="term" value="C:centrosome"/>
    <property type="evidence" value="ECO:0007669"/>
    <property type="project" value="UniProtKB-SubCell"/>
</dbReference>
<dbReference type="InterPro" id="IPR048959">
    <property type="entry name" value="ARMC9_ARM_dom"/>
</dbReference>
<organism evidence="7 8">
    <name type="scientific">Ascaris lumbricoides</name>
    <name type="common">Giant roundworm</name>
    <dbReference type="NCBI Taxonomy" id="6252"/>
    <lineage>
        <taxon>Eukaryota</taxon>
        <taxon>Metazoa</taxon>
        <taxon>Ecdysozoa</taxon>
        <taxon>Nematoda</taxon>
        <taxon>Chromadorea</taxon>
        <taxon>Rhabditida</taxon>
        <taxon>Spirurina</taxon>
        <taxon>Ascaridomorpha</taxon>
        <taxon>Ascaridoidea</taxon>
        <taxon>Ascarididae</taxon>
        <taxon>Ascaris</taxon>
    </lineage>
</organism>